<protein>
    <recommendedName>
        <fullName evidence="2">Acyl-CoA thioesterase-like C-terminal domain-containing protein</fullName>
    </recommendedName>
</protein>
<evidence type="ECO:0000259" key="2">
    <source>
        <dbReference type="Pfam" id="PF20789"/>
    </source>
</evidence>
<reference evidence="3 4" key="1">
    <citation type="submission" date="2019-10" db="EMBL/GenBank/DDBJ databases">
        <title>Whole genome shotgun sequence of Acrocarpospora macrocephala NBRC 16266.</title>
        <authorList>
            <person name="Ichikawa N."/>
            <person name="Kimura A."/>
            <person name="Kitahashi Y."/>
            <person name="Komaki H."/>
            <person name="Oguchi A."/>
        </authorList>
    </citation>
    <scope>NUCLEOTIDE SEQUENCE [LARGE SCALE GENOMIC DNA]</scope>
    <source>
        <strain evidence="3 4">NBRC 16266</strain>
    </source>
</reference>
<accession>A0A5M3WVG5</accession>
<keyword evidence="4" id="KW-1185">Reference proteome</keyword>
<dbReference type="EMBL" id="BLAE01000036">
    <property type="protein sequence ID" value="GES12456.1"/>
    <property type="molecule type" value="Genomic_DNA"/>
</dbReference>
<name>A0A5M3WVG5_9ACTN</name>
<feature type="domain" description="Acyl-CoA thioesterase-like C-terminal" evidence="2">
    <location>
        <begin position="47"/>
        <end position="87"/>
    </location>
</feature>
<dbReference type="Proteomes" id="UP000331127">
    <property type="component" value="Unassembled WGS sequence"/>
</dbReference>
<dbReference type="InterPro" id="IPR029069">
    <property type="entry name" value="HotDog_dom_sf"/>
</dbReference>
<feature type="region of interest" description="Disordered" evidence="1">
    <location>
        <begin position="1"/>
        <end position="34"/>
    </location>
</feature>
<evidence type="ECO:0000256" key="1">
    <source>
        <dbReference type="SAM" id="MobiDB-lite"/>
    </source>
</evidence>
<proteinExistence type="predicted"/>
<dbReference type="Pfam" id="PF20789">
    <property type="entry name" value="4HBT_3C"/>
    <property type="match status" value="1"/>
</dbReference>
<dbReference type="AlphaFoldDB" id="A0A5M3WVG5"/>
<evidence type="ECO:0000313" key="4">
    <source>
        <dbReference type="Proteomes" id="UP000331127"/>
    </source>
</evidence>
<dbReference type="Gene3D" id="3.10.129.10">
    <property type="entry name" value="Hotdog Thioesterase"/>
    <property type="match status" value="1"/>
</dbReference>
<organism evidence="3 4">
    <name type="scientific">Acrocarpospora macrocephala</name>
    <dbReference type="NCBI Taxonomy" id="150177"/>
    <lineage>
        <taxon>Bacteria</taxon>
        <taxon>Bacillati</taxon>
        <taxon>Actinomycetota</taxon>
        <taxon>Actinomycetes</taxon>
        <taxon>Streptosporangiales</taxon>
        <taxon>Streptosporangiaceae</taxon>
        <taxon>Acrocarpospora</taxon>
    </lineage>
</organism>
<sequence>MPADRPPEGRSRRRTHRSARPTTSGTPTGCSAPPGTAARWWALRTREMWFHRPVRADEWLLYELTSPVYQEALTLSAGRFFDLDGTLWRPLSRRAYFGGETVSVCRSNQSCSCRP</sequence>
<dbReference type="SUPFAM" id="SSF54637">
    <property type="entry name" value="Thioesterase/thiol ester dehydrase-isomerase"/>
    <property type="match status" value="1"/>
</dbReference>
<evidence type="ECO:0000313" key="3">
    <source>
        <dbReference type="EMBL" id="GES12456.1"/>
    </source>
</evidence>
<dbReference type="InterPro" id="IPR049450">
    <property type="entry name" value="ACOT8-like_C"/>
</dbReference>
<comment type="caution">
    <text evidence="3">The sequence shown here is derived from an EMBL/GenBank/DDBJ whole genome shotgun (WGS) entry which is preliminary data.</text>
</comment>
<feature type="compositionally biased region" description="Basic and acidic residues" evidence="1">
    <location>
        <begin position="1"/>
        <end position="10"/>
    </location>
</feature>
<gene>
    <name evidence="3" type="ORF">Amac_060530</name>
</gene>